<evidence type="ECO:0000256" key="2">
    <source>
        <dbReference type="SAM" id="Phobius"/>
    </source>
</evidence>
<feature type="compositionally biased region" description="Polar residues" evidence="1">
    <location>
        <begin position="333"/>
        <end position="355"/>
    </location>
</feature>
<keyword evidence="2" id="KW-0812">Transmembrane</keyword>
<dbReference type="PANTHER" id="PTHR48429:SF1">
    <property type="entry name" value="AGENET DOMAIN-CONTAINING PROTEIN"/>
    <property type="match status" value="1"/>
</dbReference>
<evidence type="ECO:0000256" key="1">
    <source>
        <dbReference type="SAM" id="MobiDB-lite"/>
    </source>
</evidence>
<dbReference type="Proteomes" id="UP000288805">
    <property type="component" value="Unassembled WGS sequence"/>
</dbReference>
<proteinExistence type="predicted"/>
<evidence type="ECO:0000313" key="4">
    <source>
        <dbReference type="Proteomes" id="UP000288805"/>
    </source>
</evidence>
<feature type="region of interest" description="Disordered" evidence="1">
    <location>
        <begin position="268"/>
        <end position="355"/>
    </location>
</feature>
<gene>
    <name evidence="3" type="ORF">CK203_041555</name>
</gene>
<dbReference type="InterPro" id="IPR055274">
    <property type="entry name" value="SWO1"/>
</dbReference>
<dbReference type="PANTHER" id="PTHR48429">
    <property type="entry name" value="AGENET DOMAIN-CONTAINING PROTEIN"/>
    <property type="match status" value="1"/>
</dbReference>
<accession>A0A438I7Q8</accession>
<feature type="transmembrane region" description="Helical" evidence="2">
    <location>
        <begin position="404"/>
        <end position="421"/>
    </location>
</feature>
<comment type="caution">
    <text evidence="3">The sequence shown here is derived from an EMBL/GenBank/DDBJ whole genome shotgun (WGS) entry which is preliminary data.</text>
</comment>
<protein>
    <submittedName>
        <fullName evidence="3">Uncharacterized protein</fullName>
    </submittedName>
</protein>
<feature type="compositionally biased region" description="Low complexity" evidence="1">
    <location>
        <begin position="282"/>
        <end position="291"/>
    </location>
</feature>
<dbReference type="AlphaFoldDB" id="A0A438I7Q8"/>
<reference evidence="3 4" key="1">
    <citation type="journal article" date="2018" name="PLoS Genet.">
        <title>Population sequencing reveals clonal diversity and ancestral inbreeding in the grapevine cultivar Chardonnay.</title>
        <authorList>
            <person name="Roach M.J."/>
            <person name="Johnson D.L."/>
            <person name="Bohlmann J."/>
            <person name="van Vuuren H.J."/>
            <person name="Jones S.J."/>
            <person name="Pretorius I.S."/>
            <person name="Schmidt S.A."/>
            <person name="Borneman A.R."/>
        </authorList>
    </citation>
    <scope>NUCLEOTIDE SEQUENCE [LARGE SCALE GENOMIC DNA]</scope>
    <source>
        <strain evidence="4">cv. Chardonnay</strain>
        <tissue evidence="3">Leaf</tissue>
    </source>
</reference>
<keyword evidence="2" id="KW-1133">Transmembrane helix</keyword>
<organism evidence="3 4">
    <name type="scientific">Vitis vinifera</name>
    <name type="common">Grape</name>
    <dbReference type="NCBI Taxonomy" id="29760"/>
    <lineage>
        <taxon>Eukaryota</taxon>
        <taxon>Viridiplantae</taxon>
        <taxon>Streptophyta</taxon>
        <taxon>Embryophyta</taxon>
        <taxon>Tracheophyta</taxon>
        <taxon>Spermatophyta</taxon>
        <taxon>Magnoliopsida</taxon>
        <taxon>eudicotyledons</taxon>
        <taxon>Gunneridae</taxon>
        <taxon>Pentapetalae</taxon>
        <taxon>rosids</taxon>
        <taxon>Vitales</taxon>
        <taxon>Vitaceae</taxon>
        <taxon>Viteae</taxon>
        <taxon>Vitis</taxon>
    </lineage>
</organism>
<sequence>MSAAPRTYHSTILKWEVRWFSASDEKDACCDTAGEKPSETIDSSLPMMEISNAVSQNEPQAMITDKDDQESKKLEVCPVLCDSTVKEGDGAEAVLVQISEEATTKEGFDEASLKVTDVEISRKGHMLTPPVPFFSEGSCSDIGKEFRRKMELLQCLEISVSRQLSQVLEVSDALNGHEGSFSAASVLEHDAKLHVTEGGKNNADSDKPNCGSPTVISCIHFPRDPKENDSSKDERSFSFEVGALADLPEREADCRGISFNISLRPNGSKMAQEISRGSPRASGGITSGSSKGTEHKTKRASGKATGKETAKKGSNVKDTAHARQPPERVDKSGNLSPSPSGTTQYVQSKEMQHTGNMERISTKSCGTLTTPTSNLPDLNTSASPSAIFQQPFTDLQQVQLRAQIFVYGSLMQVFFLVFHVYDR</sequence>
<feature type="compositionally biased region" description="Basic and acidic residues" evidence="1">
    <location>
        <begin position="318"/>
        <end position="331"/>
    </location>
</feature>
<dbReference type="EMBL" id="QGNW01000135">
    <property type="protein sequence ID" value="RVW92679.1"/>
    <property type="molecule type" value="Genomic_DNA"/>
</dbReference>
<evidence type="ECO:0000313" key="3">
    <source>
        <dbReference type="EMBL" id="RVW92679.1"/>
    </source>
</evidence>
<name>A0A438I7Q8_VITVI</name>
<keyword evidence="2" id="KW-0472">Membrane</keyword>